<evidence type="ECO:0000256" key="4">
    <source>
        <dbReference type="ARBA" id="ARBA00022692"/>
    </source>
</evidence>
<organism evidence="10 11">
    <name type="scientific">Bhargavaea beijingensis</name>
    <dbReference type="NCBI Taxonomy" id="426756"/>
    <lineage>
        <taxon>Bacteria</taxon>
        <taxon>Bacillati</taxon>
        <taxon>Bacillota</taxon>
        <taxon>Bacilli</taxon>
        <taxon>Bacillales</taxon>
        <taxon>Caryophanaceae</taxon>
        <taxon>Bhargavaea</taxon>
    </lineage>
</organism>
<evidence type="ECO:0000256" key="1">
    <source>
        <dbReference type="ARBA" id="ARBA00004651"/>
    </source>
</evidence>
<comment type="subcellular location">
    <subcellularLocation>
        <location evidence="1">Cell membrane</location>
        <topology evidence="1">Multi-pass membrane protein</topology>
    </subcellularLocation>
</comment>
<evidence type="ECO:0000256" key="3">
    <source>
        <dbReference type="ARBA" id="ARBA00022475"/>
    </source>
</evidence>
<dbReference type="PANTHER" id="PTHR32322">
    <property type="entry name" value="INNER MEMBRANE TRANSPORTER"/>
    <property type="match status" value="1"/>
</dbReference>
<evidence type="ECO:0000259" key="8">
    <source>
        <dbReference type="Pfam" id="PF00892"/>
    </source>
</evidence>
<feature type="domain" description="EamA" evidence="8">
    <location>
        <begin position="3"/>
        <end position="135"/>
    </location>
</feature>
<feature type="transmembrane region" description="Helical" evidence="7">
    <location>
        <begin position="243"/>
        <end position="262"/>
    </location>
</feature>
<dbReference type="InterPro" id="IPR037185">
    <property type="entry name" value="EmrE-like"/>
</dbReference>
<feature type="transmembrane region" description="Helical" evidence="7">
    <location>
        <begin position="211"/>
        <end position="231"/>
    </location>
</feature>
<dbReference type="EMBL" id="FNAR01000006">
    <property type="protein sequence ID" value="SDE31078.1"/>
    <property type="molecule type" value="Genomic_DNA"/>
</dbReference>
<feature type="transmembrane region" description="Helical" evidence="7">
    <location>
        <begin position="64"/>
        <end position="82"/>
    </location>
</feature>
<dbReference type="AlphaFoldDB" id="A0A1G7BVF1"/>
<reference evidence="10 11" key="1">
    <citation type="submission" date="2016-10" db="EMBL/GenBank/DDBJ databases">
        <authorList>
            <person name="de Groot N.N."/>
        </authorList>
    </citation>
    <scope>NUCLEOTIDE SEQUENCE [LARGE SCALE GENOMIC DNA]</scope>
    <source>
        <strain evidence="10 11">CGMCC 1.6762</strain>
    </source>
</reference>
<keyword evidence="6 7" id="KW-0472">Membrane</keyword>
<dbReference type="EMBL" id="RWGW01000002">
    <property type="protein sequence ID" value="RSK37072.1"/>
    <property type="molecule type" value="Genomic_DNA"/>
</dbReference>
<keyword evidence="4 7" id="KW-0812">Transmembrane</keyword>
<reference evidence="9 12" key="2">
    <citation type="submission" date="2018-12" db="EMBL/GenBank/DDBJ databases">
        <title>Comparitive functional genomics of dry heat resistant strains isolated from the viking spacecraft.</title>
        <authorList>
            <person name="Seuylemezian A."/>
            <person name="Vaishampayan P."/>
        </authorList>
    </citation>
    <scope>NUCLEOTIDE SEQUENCE [LARGE SCALE GENOMIC DNA]</scope>
    <source>
        <strain evidence="9 12">M6-11</strain>
    </source>
</reference>
<dbReference type="OrthoDB" id="4529062at2"/>
<evidence type="ECO:0000256" key="5">
    <source>
        <dbReference type="ARBA" id="ARBA00022989"/>
    </source>
</evidence>
<evidence type="ECO:0000256" key="6">
    <source>
        <dbReference type="ARBA" id="ARBA00023136"/>
    </source>
</evidence>
<feature type="transmembrane region" description="Helical" evidence="7">
    <location>
        <begin position="5"/>
        <end position="26"/>
    </location>
</feature>
<dbReference type="Proteomes" id="UP000272481">
    <property type="component" value="Unassembled WGS sequence"/>
</dbReference>
<feature type="transmembrane region" description="Helical" evidence="7">
    <location>
        <begin position="151"/>
        <end position="170"/>
    </location>
</feature>
<evidence type="ECO:0000313" key="9">
    <source>
        <dbReference type="EMBL" id="RSK37072.1"/>
    </source>
</evidence>
<name>A0A1G7BVF1_9BACL</name>
<sequence>MWKIYLMLTLVMFMWGLNLPMLKYLLGFVGPVTMTSLRIFTAGIAVFIILSAMKLIRFPHRTEWIYIIPGMLLNVVGHHYFLNTGLTLTSGTNAALILGTGPFLTAVFSSLLIRVFPSRLQWLGVLLGLIGVSSVVLAGGGLSDISKGDGFIFLSIAVQVLSFLIVAKAAKTLDPRLLTAYMLLIGGSTLFVIGLFNEPGELAAFGEVPPTFWLIFGLSALFGTAISHMLYNYSVGQAGPTKAAIFMNLNTLVALLGSALFLGEALTIRHLLGLILIVTGVLFGSGAVEDLWRKRRAKEKTGEGAAGGETG</sequence>
<feature type="transmembrane region" description="Helical" evidence="7">
    <location>
        <begin position="32"/>
        <end position="52"/>
    </location>
</feature>
<evidence type="ECO:0000313" key="12">
    <source>
        <dbReference type="Proteomes" id="UP000272481"/>
    </source>
</evidence>
<feature type="transmembrane region" description="Helical" evidence="7">
    <location>
        <begin position="94"/>
        <end position="113"/>
    </location>
</feature>
<keyword evidence="3" id="KW-1003">Cell membrane</keyword>
<evidence type="ECO:0000313" key="11">
    <source>
        <dbReference type="Proteomes" id="UP000198823"/>
    </source>
</evidence>
<dbReference type="SUPFAM" id="SSF103481">
    <property type="entry name" value="Multidrug resistance efflux transporter EmrE"/>
    <property type="match status" value="2"/>
</dbReference>
<accession>A0A1G7BVF1</accession>
<evidence type="ECO:0000256" key="7">
    <source>
        <dbReference type="SAM" id="Phobius"/>
    </source>
</evidence>
<feature type="transmembrane region" description="Helical" evidence="7">
    <location>
        <begin position="120"/>
        <end position="139"/>
    </location>
</feature>
<gene>
    <name evidence="9" type="ORF">EJA12_01715</name>
    <name evidence="10" type="ORF">SAMN04488126_106139</name>
</gene>
<evidence type="ECO:0000313" key="10">
    <source>
        <dbReference type="EMBL" id="SDE31078.1"/>
    </source>
</evidence>
<keyword evidence="5 7" id="KW-1133">Transmembrane helix</keyword>
<protein>
    <submittedName>
        <fullName evidence="9">DMT family transporter</fullName>
    </submittedName>
    <submittedName>
        <fullName evidence="10">Permease of the drug/metabolite transporter (DMT) superfamily</fullName>
    </submittedName>
</protein>
<proteinExistence type="inferred from homology"/>
<dbReference type="InterPro" id="IPR050638">
    <property type="entry name" value="AA-Vitamin_Transporters"/>
</dbReference>
<dbReference type="InterPro" id="IPR000620">
    <property type="entry name" value="EamA_dom"/>
</dbReference>
<dbReference type="Proteomes" id="UP000198823">
    <property type="component" value="Unassembled WGS sequence"/>
</dbReference>
<comment type="similarity">
    <text evidence="2">Belongs to the EamA transporter family.</text>
</comment>
<feature type="domain" description="EamA" evidence="8">
    <location>
        <begin position="147"/>
        <end position="283"/>
    </location>
</feature>
<keyword evidence="12" id="KW-1185">Reference proteome</keyword>
<dbReference type="GO" id="GO:0005886">
    <property type="term" value="C:plasma membrane"/>
    <property type="evidence" value="ECO:0007669"/>
    <property type="project" value="UniProtKB-SubCell"/>
</dbReference>
<dbReference type="PANTHER" id="PTHR32322:SF18">
    <property type="entry name" value="S-ADENOSYLMETHIONINE_S-ADENOSYLHOMOCYSTEINE TRANSPORTER"/>
    <property type="match status" value="1"/>
</dbReference>
<evidence type="ECO:0000256" key="2">
    <source>
        <dbReference type="ARBA" id="ARBA00007362"/>
    </source>
</evidence>
<feature type="transmembrane region" description="Helical" evidence="7">
    <location>
        <begin position="268"/>
        <end position="288"/>
    </location>
</feature>
<dbReference type="RefSeq" id="WP_092096179.1">
    <property type="nucleotide sequence ID" value="NZ_FNAR01000006.1"/>
</dbReference>
<feature type="transmembrane region" description="Helical" evidence="7">
    <location>
        <begin position="177"/>
        <end position="196"/>
    </location>
</feature>
<dbReference type="Pfam" id="PF00892">
    <property type="entry name" value="EamA"/>
    <property type="match status" value="2"/>
</dbReference>
<dbReference type="STRING" id="426756.SAMN04488126_106139"/>